<dbReference type="Proteomes" id="UP000005756">
    <property type="component" value="Unassembled WGS sequence"/>
</dbReference>
<dbReference type="PANTHER" id="PTHR47821">
    <property type="entry name" value="PHOSPHOGLYCERATE MUTASE FAMILY PROTEIN"/>
    <property type="match status" value="1"/>
</dbReference>
<dbReference type="InterPro" id="IPR029033">
    <property type="entry name" value="His_PPase_superfam"/>
</dbReference>
<evidence type="ECO:0000313" key="4">
    <source>
        <dbReference type="Proteomes" id="UP000216538"/>
    </source>
</evidence>
<reference evidence="1 3" key="1">
    <citation type="submission" date="2011-10" db="EMBL/GenBank/DDBJ databases">
        <authorList>
            <person name="Quillaguamn J."/>
            <person name="Guzmn D."/>
            <person name="Balderrama-Subieta A."/>
            <person name="Cardona-Ortuo C."/>
            <person name="Guevara-Martnez M."/>
            <person name="Callisaya-Quispe N."/>
        </authorList>
    </citation>
    <scope>NUCLEOTIDE SEQUENCE [LARGE SCALE GENOMIC DNA]</scope>
    <source>
        <strain evidence="1 3">LC1</strain>
    </source>
</reference>
<dbReference type="Gene3D" id="3.40.50.1240">
    <property type="entry name" value="Phosphoglycerate mutase-like"/>
    <property type="match status" value="1"/>
</dbReference>
<dbReference type="InterPro" id="IPR013078">
    <property type="entry name" value="His_Pase_superF_clade-1"/>
</dbReference>
<dbReference type="Pfam" id="PF00300">
    <property type="entry name" value="His_Phos_1"/>
    <property type="match status" value="1"/>
</dbReference>
<evidence type="ECO:0000313" key="3">
    <source>
        <dbReference type="Proteomes" id="UP000005756"/>
    </source>
</evidence>
<gene>
    <name evidence="2" type="ORF">CE457_09470</name>
    <name evidence="1" type="ORF">KUC_1397</name>
</gene>
<dbReference type="EMBL" id="JH393257">
    <property type="protein sequence ID" value="EHJ94439.1"/>
    <property type="molecule type" value="Genomic_DNA"/>
</dbReference>
<evidence type="ECO:0000313" key="1">
    <source>
        <dbReference type="EMBL" id="EHJ94439.1"/>
    </source>
</evidence>
<dbReference type="RefSeq" id="WP_007112375.1">
    <property type="nucleotide sequence ID" value="NZ_JH393257.1"/>
</dbReference>
<sequence length="199" mass="22126">MSNTLQPLSDHWRNRYLLMRHGHSQANQQGVIVSSPERGIENFGLSTYGEQQLAQLVADWQWPAPTRVVHSDFLRTTQTAARVAAKFGLAPSVDARLRERNFGDQEGLEDKHYPSIWALDAENADHQRHGVEAVSMVAQRMQAVIADWEQKVSGETILLVSHGDPLQILLTALAGKPLTTHREQTPLAPASITLYGYGV</sequence>
<dbReference type="CDD" id="cd07067">
    <property type="entry name" value="HP_PGM_like"/>
    <property type="match status" value="1"/>
</dbReference>
<dbReference type="STRING" id="1072583.KUC_1397"/>
<dbReference type="SMART" id="SM00855">
    <property type="entry name" value="PGAM"/>
    <property type="match status" value="1"/>
</dbReference>
<protein>
    <submittedName>
        <fullName evidence="2">Histidine phosphatase family protein</fullName>
    </submittedName>
    <submittedName>
        <fullName evidence="1">Putative phosphoglycerate mutase gpmB</fullName>
    </submittedName>
</protein>
<organism evidence="1 3">
    <name type="scientific">Vreelandella boliviensis LC1</name>
    <dbReference type="NCBI Taxonomy" id="1072583"/>
    <lineage>
        <taxon>Bacteria</taxon>
        <taxon>Pseudomonadati</taxon>
        <taxon>Pseudomonadota</taxon>
        <taxon>Gammaproteobacteria</taxon>
        <taxon>Oceanospirillales</taxon>
        <taxon>Halomonadaceae</taxon>
        <taxon>Vreelandella</taxon>
    </lineage>
</organism>
<evidence type="ECO:0000313" key="2">
    <source>
        <dbReference type="EMBL" id="OZT74210.1"/>
    </source>
</evidence>
<accession>A0A265DY77</accession>
<name>A0A265DY77_9GAMM</name>
<dbReference type="PANTHER" id="PTHR47821:SF2">
    <property type="entry name" value="PHOSPHOGLYCERATE MUTASE FAMILY PROTEIN"/>
    <property type="match status" value="1"/>
</dbReference>
<dbReference type="EMBL" id="NPEY01000006">
    <property type="protein sequence ID" value="OZT74210.1"/>
    <property type="molecule type" value="Genomic_DNA"/>
</dbReference>
<dbReference type="AlphaFoldDB" id="A0A265DY77"/>
<keyword evidence="4" id="KW-1185">Reference proteome</keyword>
<dbReference type="SUPFAM" id="SSF53254">
    <property type="entry name" value="Phosphoglycerate mutase-like"/>
    <property type="match status" value="1"/>
</dbReference>
<proteinExistence type="predicted"/>
<dbReference type="Proteomes" id="UP000216538">
    <property type="component" value="Unassembled WGS sequence"/>
</dbReference>
<reference evidence="2 4" key="2">
    <citation type="submission" date="2017-07" db="EMBL/GenBank/DDBJ databases">
        <title>Shotgun whole genome sequences of three halophilic bacterial isolates.</title>
        <authorList>
            <person name="Pozzo T."/>
            <person name="Higdon S.M."/>
            <person name="Quillaguaman J."/>
        </authorList>
    </citation>
    <scope>NUCLEOTIDE SEQUENCE [LARGE SCALE GENOMIC DNA]</scope>
    <source>
        <strain evidence="2 4">LC1</strain>
    </source>
</reference>
<dbReference type="OrthoDB" id="9793115at2"/>
<dbReference type="PIRSF" id="PIRSF000709">
    <property type="entry name" value="6PFK_2-Ptase"/>
    <property type="match status" value="1"/>
</dbReference>